<dbReference type="PANTHER" id="PTHR43673">
    <property type="entry name" value="NAD(P)H NITROREDUCTASE YDGI-RELATED"/>
    <property type="match status" value="1"/>
</dbReference>
<keyword evidence="3" id="KW-0285">Flavoprotein</keyword>
<dbReference type="SUPFAM" id="SSF55469">
    <property type="entry name" value="FMN-dependent nitroreductase-like"/>
    <property type="match status" value="1"/>
</dbReference>
<comment type="cofactor">
    <cofactor evidence="1">
        <name>FMN</name>
        <dbReference type="ChEBI" id="CHEBI:58210"/>
    </cofactor>
</comment>
<evidence type="ECO:0000313" key="8">
    <source>
        <dbReference type="Proteomes" id="UP000184604"/>
    </source>
</evidence>
<dbReference type="PANTHER" id="PTHR43673:SF2">
    <property type="entry name" value="NITROREDUCTASE"/>
    <property type="match status" value="1"/>
</dbReference>
<evidence type="ECO:0000256" key="3">
    <source>
        <dbReference type="ARBA" id="ARBA00022630"/>
    </source>
</evidence>
<reference evidence="7 8" key="1">
    <citation type="submission" date="2016-12" db="EMBL/GenBank/DDBJ databases">
        <title>Complete genome sequence of Clostridium kluyveri JZZ isolated from the pit mud of a Chinese flavor liquor-making factory.</title>
        <authorList>
            <person name="Wang Y."/>
        </authorList>
    </citation>
    <scope>NUCLEOTIDE SEQUENCE [LARGE SCALE GENOMIC DNA]</scope>
    <source>
        <strain evidence="7 8">JZZ</strain>
        <plasmid evidence="8">Plasmid unnamed</plasmid>
    </source>
</reference>
<organism evidence="7 8">
    <name type="scientific">Clostridium kluyveri</name>
    <dbReference type="NCBI Taxonomy" id="1534"/>
    <lineage>
        <taxon>Bacteria</taxon>
        <taxon>Bacillati</taxon>
        <taxon>Bacillota</taxon>
        <taxon>Clostridia</taxon>
        <taxon>Eubacteriales</taxon>
        <taxon>Clostridiaceae</taxon>
        <taxon>Clostridium</taxon>
    </lineage>
</organism>
<geneLocation type="plasmid" evidence="7">
    <name>unnamed</name>
</geneLocation>
<feature type="domain" description="Nitroreductase" evidence="6">
    <location>
        <begin position="7"/>
        <end position="160"/>
    </location>
</feature>
<dbReference type="GO" id="GO:0016491">
    <property type="term" value="F:oxidoreductase activity"/>
    <property type="evidence" value="ECO:0007669"/>
    <property type="project" value="UniProtKB-KW"/>
</dbReference>
<dbReference type="Proteomes" id="UP000184604">
    <property type="component" value="Plasmid unnamed"/>
</dbReference>
<keyword evidence="5" id="KW-0560">Oxidoreductase</keyword>
<keyword evidence="7" id="KW-0614">Plasmid</keyword>
<dbReference type="AlphaFoldDB" id="A0A1L5FEE2"/>
<evidence type="ECO:0000256" key="2">
    <source>
        <dbReference type="ARBA" id="ARBA00007118"/>
    </source>
</evidence>
<evidence type="ECO:0000259" key="6">
    <source>
        <dbReference type="Pfam" id="PF00881"/>
    </source>
</evidence>
<proteinExistence type="inferred from homology"/>
<dbReference type="CDD" id="cd02062">
    <property type="entry name" value="Nitro_FMN_reductase"/>
    <property type="match status" value="1"/>
</dbReference>
<dbReference type="EMBL" id="CP018336">
    <property type="protein sequence ID" value="APM41353.1"/>
    <property type="molecule type" value="Genomic_DNA"/>
</dbReference>
<accession>A0A1L5FEE2</accession>
<dbReference type="RefSeq" id="WP_073541489.1">
    <property type="nucleotide sequence ID" value="NZ_CP018336.1"/>
</dbReference>
<dbReference type="Pfam" id="PF00881">
    <property type="entry name" value="Nitroreductase"/>
    <property type="match status" value="1"/>
</dbReference>
<gene>
    <name evidence="7" type="ORF">BS101_21830</name>
</gene>
<keyword evidence="4" id="KW-0288">FMN</keyword>
<dbReference type="Gene3D" id="3.40.109.10">
    <property type="entry name" value="NADH Oxidase"/>
    <property type="match status" value="1"/>
</dbReference>
<dbReference type="InterPro" id="IPR000415">
    <property type="entry name" value="Nitroreductase-like"/>
</dbReference>
<protein>
    <submittedName>
        <fullName evidence="7">Nitroreductase</fullName>
    </submittedName>
</protein>
<dbReference type="InterPro" id="IPR029479">
    <property type="entry name" value="Nitroreductase"/>
</dbReference>
<evidence type="ECO:0000256" key="1">
    <source>
        <dbReference type="ARBA" id="ARBA00001917"/>
    </source>
</evidence>
<evidence type="ECO:0000256" key="4">
    <source>
        <dbReference type="ARBA" id="ARBA00022643"/>
    </source>
</evidence>
<comment type="similarity">
    <text evidence="2">Belongs to the nitroreductase family.</text>
</comment>
<sequence>MNTLEAIKARKSQRSYAQNPVEEEKIQQLISAANNAPKAGILHLSVIENQNILKALNDQTLIALKNSGNDFLVSTASLEGYQPLYGTPVLLLFSAKKGEPYSDANASCAAANATIAATELGLGSCYVVSPLFGIKANPELGEKIGIPEGFKPICGVLIGYASGNAFESPKPTNTINYCK</sequence>
<dbReference type="OrthoDB" id="9783470at2"/>
<evidence type="ECO:0000256" key="5">
    <source>
        <dbReference type="ARBA" id="ARBA00023002"/>
    </source>
</evidence>
<evidence type="ECO:0000313" key="7">
    <source>
        <dbReference type="EMBL" id="APM41353.1"/>
    </source>
</evidence>
<name>A0A1L5FEE2_CLOKL</name>